<accession>A0A6A5X1F7</accession>
<dbReference type="EMBL" id="ML977559">
    <property type="protein sequence ID" value="KAF2006771.1"/>
    <property type="molecule type" value="Genomic_DNA"/>
</dbReference>
<organism evidence="1 2">
    <name type="scientific">Amniculicola lignicola CBS 123094</name>
    <dbReference type="NCBI Taxonomy" id="1392246"/>
    <lineage>
        <taxon>Eukaryota</taxon>
        <taxon>Fungi</taxon>
        <taxon>Dikarya</taxon>
        <taxon>Ascomycota</taxon>
        <taxon>Pezizomycotina</taxon>
        <taxon>Dothideomycetes</taxon>
        <taxon>Pleosporomycetidae</taxon>
        <taxon>Pleosporales</taxon>
        <taxon>Amniculicolaceae</taxon>
        <taxon>Amniculicola</taxon>
    </lineage>
</organism>
<keyword evidence="2" id="KW-1185">Reference proteome</keyword>
<proteinExistence type="predicted"/>
<dbReference type="AlphaFoldDB" id="A0A6A5X1F7"/>
<name>A0A6A5X1F7_9PLEO</name>
<evidence type="ECO:0000313" key="2">
    <source>
        <dbReference type="Proteomes" id="UP000799779"/>
    </source>
</evidence>
<gene>
    <name evidence="1" type="ORF">P154DRAFT_224961</name>
</gene>
<sequence>MALVESQRVTPSCRMIVAEQKSGDLIFSALPSFWGVQYMLKVGCMQRCSPVSRPVLIGRRILRSAENVHRRLAPRQNLSNVGCFTVAQSSNLATIKQRRTLIGGVGSTEPASVDCSVVQKPIVVGWEATVRVSTCRVNISNRGSNEEGPCVIPCDYDEVGAVPQGPTIRRSC</sequence>
<protein>
    <submittedName>
        <fullName evidence="1">Uncharacterized protein</fullName>
    </submittedName>
</protein>
<evidence type="ECO:0000313" key="1">
    <source>
        <dbReference type="EMBL" id="KAF2006771.1"/>
    </source>
</evidence>
<dbReference type="Proteomes" id="UP000799779">
    <property type="component" value="Unassembled WGS sequence"/>
</dbReference>
<reference evidence="1" key="1">
    <citation type="journal article" date="2020" name="Stud. Mycol.">
        <title>101 Dothideomycetes genomes: a test case for predicting lifestyles and emergence of pathogens.</title>
        <authorList>
            <person name="Haridas S."/>
            <person name="Albert R."/>
            <person name="Binder M."/>
            <person name="Bloem J."/>
            <person name="Labutti K."/>
            <person name="Salamov A."/>
            <person name="Andreopoulos B."/>
            <person name="Baker S."/>
            <person name="Barry K."/>
            <person name="Bills G."/>
            <person name="Bluhm B."/>
            <person name="Cannon C."/>
            <person name="Castanera R."/>
            <person name="Culley D."/>
            <person name="Daum C."/>
            <person name="Ezra D."/>
            <person name="Gonzalez J."/>
            <person name="Henrissat B."/>
            <person name="Kuo A."/>
            <person name="Liang C."/>
            <person name="Lipzen A."/>
            <person name="Lutzoni F."/>
            <person name="Magnuson J."/>
            <person name="Mondo S."/>
            <person name="Nolan M."/>
            <person name="Ohm R."/>
            <person name="Pangilinan J."/>
            <person name="Park H.-J."/>
            <person name="Ramirez L."/>
            <person name="Alfaro M."/>
            <person name="Sun H."/>
            <person name="Tritt A."/>
            <person name="Yoshinaga Y."/>
            <person name="Zwiers L.-H."/>
            <person name="Turgeon B."/>
            <person name="Goodwin S."/>
            <person name="Spatafora J."/>
            <person name="Crous P."/>
            <person name="Grigoriev I."/>
        </authorList>
    </citation>
    <scope>NUCLEOTIDE SEQUENCE</scope>
    <source>
        <strain evidence="1">CBS 123094</strain>
    </source>
</reference>